<dbReference type="GO" id="GO:0000976">
    <property type="term" value="F:transcription cis-regulatory region binding"/>
    <property type="evidence" value="ECO:0007669"/>
    <property type="project" value="TreeGrafter"/>
</dbReference>
<dbReference type="PANTHER" id="PTHR30055:SF175">
    <property type="entry name" value="HTH-TYPE TRANSCRIPTIONAL REPRESSOR KSTR2"/>
    <property type="match status" value="1"/>
</dbReference>
<organism evidence="7 8">
    <name type="scientific">Pseudomonas frederiksbergensis</name>
    <dbReference type="NCBI Taxonomy" id="104087"/>
    <lineage>
        <taxon>Bacteria</taxon>
        <taxon>Pseudomonadati</taxon>
        <taxon>Pseudomonadota</taxon>
        <taxon>Gammaproteobacteria</taxon>
        <taxon>Pseudomonadales</taxon>
        <taxon>Pseudomonadaceae</taxon>
        <taxon>Pseudomonas</taxon>
    </lineage>
</organism>
<dbReference type="SUPFAM" id="SSF48498">
    <property type="entry name" value="Tetracyclin repressor-like, C-terminal domain"/>
    <property type="match status" value="1"/>
</dbReference>
<accession>A0A423K021</accession>
<dbReference type="InterPro" id="IPR036271">
    <property type="entry name" value="Tet_transcr_reg_TetR-rel_C_sf"/>
</dbReference>
<dbReference type="InterPro" id="IPR001647">
    <property type="entry name" value="HTH_TetR"/>
</dbReference>
<dbReference type="RefSeq" id="WP_123512852.1">
    <property type="nucleotide sequence ID" value="NZ_MOBQ01000024.1"/>
</dbReference>
<dbReference type="Proteomes" id="UP000285349">
    <property type="component" value="Unassembled WGS sequence"/>
</dbReference>
<keyword evidence="3 5" id="KW-0238">DNA-binding</keyword>
<dbReference type="GO" id="GO:0003700">
    <property type="term" value="F:DNA-binding transcription factor activity"/>
    <property type="evidence" value="ECO:0007669"/>
    <property type="project" value="TreeGrafter"/>
</dbReference>
<gene>
    <name evidence="7" type="ORF">BK666_21300</name>
</gene>
<dbReference type="Gene3D" id="1.10.10.60">
    <property type="entry name" value="Homeodomain-like"/>
    <property type="match status" value="1"/>
</dbReference>
<feature type="domain" description="HTH tetR-type" evidence="6">
    <location>
        <begin position="14"/>
        <end position="74"/>
    </location>
</feature>
<dbReference type="PRINTS" id="PR00455">
    <property type="entry name" value="HTHTETR"/>
</dbReference>
<protein>
    <recommendedName>
        <fullName evidence="6">HTH tetR-type domain-containing protein</fullName>
    </recommendedName>
</protein>
<evidence type="ECO:0000256" key="3">
    <source>
        <dbReference type="ARBA" id="ARBA00023125"/>
    </source>
</evidence>
<dbReference type="PROSITE" id="PS01081">
    <property type="entry name" value="HTH_TETR_1"/>
    <property type="match status" value="1"/>
</dbReference>
<feature type="DNA-binding region" description="H-T-H motif" evidence="5">
    <location>
        <begin position="37"/>
        <end position="56"/>
    </location>
</feature>
<dbReference type="PANTHER" id="PTHR30055">
    <property type="entry name" value="HTH-TYPE TRANSCRIPTIONAL REGULATOR RUTR"/>
    <property type="match status" value="1"/>
</dbReference>
<evidence type="ECO:0000256" key="2">
    <source>
        <dbReference type="ARBA" id="ARBA00023015"/>
    </source>
</evidence>
<dbReference type="InterPro" id="IPR050109">
    <property type="entry name" value="HTH-type_TetR-like_transc_reg"/>
</dbReference>
<evidence type="ECO:0000256" key="1">
    <source>
        <dbReference type="ARBA" id="ARBA00022491"/>
    </source>
</evidence>
<dbReference type="InterPro" id="IPR023772">
    <property type="entry name" value="DNA-bd_HTH_TetR-type_CS"/>
</dbReference>
<comment type="caution">
    <text evidence="7">The sequence shown here is derived from an EMBL/GenBank/DDBJ whole genome shotgun (WGS) entry which is preliminary data.</text>
</comment>
<dbReference type="Pfam" id="PF00440">
    <property type="entry name" value="TetR_N"/>
    <property type="match status" value="1"/>
</dbReference>
<evidence type="ECO:0000259" key="6">
    <source>
        <dbReference type="PROSITE" id="PS50977"/>
    </source>
</evidence>
<dbReference type="InterPro" id="IPR009057">
    <property type="entry name" value="Homeodomain-like_sf"/>
</dbReference>
<dbReference type="EMBL" id="MOBQ01000024">
    <property type="protein sequence ID" value="RON43604.1"/>
    <property type="molecule type" value="Genomic_DNA"/>
</dbReference>
<dbReference type="SUPFAM" id="SSF46689">
    <property type="entry name" value="Homeodomain-like"/>
    <property type="match status" value="1"/>
</dbReference>
<evidence type="ECO:0000256" key="5">
    <source>
        <dbReference type="PROSITE-ProRule" id="PRU00335"/>
    </source>
</evidence>
<dbReference type="Pfam" id="PF17932">
    <property type="entry name" value="TetR_C_24"/>
    <property type="match status" value="1"/>
</dbReference>
<keyword evidence="1" id="KW-0678">Repressor</keyword>
<proteinExistence type="predicted"/>
<dbReference type="Gene3D" id="1.10.357.10">
    <property type="entry name" value="Tetracycline Repressor, domain 2"/>
    <property type="match status" value="1"/>
</dbReference>
<dbReference type="InterPro" id="IPR041490">
    <property type="entry name" value="KstR2_TetR_C"/>
</dbReference>
<dbReference type="PROSITE" id="PS50977">
    <property type="entry name" value="HTH_TETR_2"/>
    <property type="match status" value="1"/>
</dbReference>
<dbReference type="OrthoDB" id="4541465at2"/>
<keyword evidence="4" id="KW-0804">Transcription</keyword>
<keyword evidence="2" id="KW-0805">Transcription regulation</keyword>
<name>A0A423K021_9PSED</name>
<evidence type="ECO:0000256" key="4">
    <source>
        <dbReference type="ARBA" id="ARBA00023163"/>
    </source>
</evidence>
<reference evidence="7 8" key="1">
    <citation type="submission" date="2016-10" db="EMBL/GenBank/DDBJ databases">
        <title>Comparative genome analysis of multiple Pseudomonas spp. focuses on biocontrol and plant growth promoting traits.</title>
        <authorList>
            <person name="Tao X.-Y."/>
            <person name="Taylor C.G."/>
        </authorList>
    </citation>
    <scope>NUCLEOTIDE SEQUENCE [LARGE SCALE GENOMIC DNA]</scope>
    <source>
        <strain evidence="7 8">37A10</strain>
    </source>
</reference>
<dbReference type="AlphaFoldDB" id="A0A423K021"/>
<evidence type="ECO:0000313" key="8">
    <source>
        <dbReference type="Proteomes" id="UP000285349"/>
    </source>
</evidence>
<sequence length="235" mass="25652">MSKTTKIKTPARYELVMNQLMEAAERLFAQKGVAGTSLQELAEAVGLTRTGIYHYVKGKDEMLETLVKGFTLETARDLERLAGAESGTAIDRLREGVTNMACKVAQHPQRFRLLLTSEGAFPEALAKQYRTARKRTLTALTDLVAQSIREGSCRAVNDEMAAFSLLGVCNWVAFWYPHGEKTSDLTPEQLSSQLTAVALEGLIAGRDASGAGGIAQMIGLLREDIDRLEGMIVTD</sequence>
<evidence type="ECO:0000313" key="7">
    <source>
        <dbReference type="EMBL" id="RON43604.1"/>
    </source>
</evidence>